<keyword evidence="2" id="KW-0456">Lyase</keyword>
<dbReference type="Gene3D" id="3.20.70.20">
    <property type="match status" value="1"/>
</dbReference>
<dbReference type="GO" id="GO:0016829">
    <property type="term" value="F:lyase activity"/>
    <property type="evidence" value="ECO:0007669"/>
    <property type="project" value="UniProtKB-KW"/>
</dbReference>
<feature type="domain" description="PFL" evidence="4">
    <location>
        <begin position="1"/>
        <end position="144"/>
    </location>
</feature>
<evidence type="ECO:0000259" key="4">
    <source>
        <dbReference type="PROSITE" id="PS51554"/>
    </source>
</evidence>
<dbReference type="InterPro" id="IPR001150">
    <property type="entry name" value="Gly_radical"/>
</dbReference>
<evidence type="ECO:0000259" key="3">
    <source>
        <dbReference type="PROSITE" id="PS51149"/>
    </source>
</evidence>
<dbReference type="Pfam" id="PF01228">
    <property type="entry name" value="Gly_radical"/>
    <property type="match status" value="1"/>
</dbReference>
<sequence>PTPFLSSVIEDCMEKGVDVSEGGAKYNFTGPQGVGIANLADSLIAIKEFVYQKRQITLKELRQILSQNFEGRESIRQRLLNYSPKFGNDSREVDEVARKWARRYCKLVAEYRNPRGGSYQPGLYTVSAHVPLGLAVGATPDGRLAKEPLADGGISPVRGRDRKGPTAVLKSVSKIDQLLASNGTLLNLKFHPTVFDGDDSFEKFSQFLRGFVRLRVMHVQFNVVSADTLREAKRNPEAFRGLVVRVAGYSAYFVELNESLQDDIIAKGRI</sequence>
<reference evidence="5" key="1">
    <citation type="journal article" date="2014" name="Front. Microbiol.">
        <title>High frequency of phylogenetically diverse reductive dehalogenase-homologous genes in deep subseafloor sedimentary metagenomes.</title>
        <authorList>
            <person name="Kawai M."/>
            <person name="Futagami T."/>
            <person name="Toyoda A."/>
            <person name="Takaki Y."/>
            <person name="Nishi S."/>
            <person name="Hori S."/>
            <person name="Arai W."/>
            <person name="Tsubouchi T."/>
            <person name="Morono Y."/>
            <person name="Uchiyama I."/>
            <person name="Ito T."/>
            <person name="Fujiyama A."/>
            <person name="Inagaki F."/>
            <person name="Takami H."/>
        </authorList>
    </citation>
    <scope>NUCLEOTIDE SEQUENCE</scope>
    <source>
        <strain evidence="5">Expedition CK06-06</strain>
    </source>
</reference>
<feature type="non-terminal residue" evidence="5">
    <location>
        <position position="1"/>
    </location>
</feature>
<evidence type="ECO:0008006" key="6">
    <source>
        <dbReference type="Google" id="ProtNLM"/>
    </source>
</evidence>
<dbReference type="PROSITE" id="PS00850">
    <property type="entry name" value="GLY_RADICAL_1"/>
    <property type="match status" value="1"/>
</dbReference>
<accession>X1P4I1</accession>
<dbReference type="PROSITE" id="PS51149">
    <property type="entry name" value="GLY_RADICAL_2"/>
    <property type="match status" value="1"/>
</dbReference>
<feature type="domain" description="Glycine radical" evidence="3">
    <location>
        <begin position="152"/>
        <end position="270"/>
    </location>
</feature>
<feature type="non-terminal residue" evidence="5">
    <location>
        <position position="270"/>
    </location>
</feature>
<protein>
    <recommendedName>
        <fullName evidence="6">Formate C-acetyltransferase/glycerol dehydratase family glycyl radical enzyme</fullName>
    </recommendedName>
</protein>
<dbReference type="PROSITE" id="PS51554">
    <property type="entry name" value="PFL"/>
    <property type="match status" value="1"/>
</dbReference>
<dbReference type="InterPro" id="IPR019777">
    <property type="entry name" value="Form_AcTrfase_GR_CS"/>
</dbReference>
<keyword evidence="1" id="KW-0556">Organic radical</keyword>
<dbReference type="PANTHER" id="PTHR43641">
    <property type="entry name" value="FORMATE ACETYLTRANSFERASE 3-RELATED"/>
    <property type="match status" value="1"/>
</dbReference>
<dbReference type="AlphaFoldDB" id="X1P4I1"/>
<gene>
    <name evidence="5" type="ORF">S06H3_37734</name>
</gene>
<dbReference type="SUPFAM" id="SSF51998">
    <property type="entry name" value="PFL-like glycyl radical enzymes"/>
    <property type="match status" value="1"/>
</dbReference>
<dbReference type="PANTHER" id="PTHR43641:SF3">
    <property type="entry name" value="DEHYDRATASE PFLD-RELATED"/>
    <property type="match status" value="1"/>
</dbReference>
<dbReference type="GO" id="GO:0005829">
    <property type="term" value="C:cytosol"/>
    <property type="evidence" value="ECO:0007669"/>
    <property type="project" value="TreeGrafter"/>
</dbReference>
<name>X1P4I1_9ZZZZ</name>
<proteinExistence type="predicted"/>
<evidence type="ECO:0000256" key="1">
    <source>
        <dbReference type="ARBA" id="ARBA00022818"/>
    </source>
</evidence>
<dbReference type="InterPro" id="IPR051215">
    <property type="entry name" value="GRE"/>
</dbReference>
<evidence type="ECO:0000313" key="5">
    <source>
        <dbReference type="EMBL" id="GAI25824.1"/>
    </source>
</evidence>
<dbReference type="EMBL" id="BARV01022949">
    <property type="protein sequence ID" value="GAI25824.1"/>
    <property type="molecule type" value="Genomic_DNA"/>
</dbReference>
<dbReference type="Pfam" id="PF02901">
    <property type="entry name" value="PFL-like"/>
    <property type="match status" value="1"/>
</dbReference>
<evidence type="ECO:0000256" key="2">
    <source>
        <dbReference type="ARBA" id="ARBA00023239"/>
    </source>
</evidence>
<organism evidence="5">
    <name type="scientific">marine sediment metagenome</name>
    <dbReference type="NCBI Taxonomy" id="412755"/>
    <lineage>
        <taxon>unclassified sequences</taxon>
        <taxon>metagenomes</taxon>
        <taxon>ecological metagenomes</taxon>
    </lineage>
</organism>
<comment type="caution">
    <text evidence="5">The sequence shown here is derived from an EMBL/GenBank/DDBJ whole genome shotgun (WGS) entry which is preliminary data.</text>
</comment>
<dbReference type="InterPro" id="IPR004184">
    <property type="entry name" value="PFL_dom"/>
</dbReference>